<sequence>MAFLSRIKRFLARVKRKEARAEDPERAFEESSIEEDSDNIGPPFIGPYELRSSEAVVFSFEEVKAFTDHFPGDDRFLGNDGFSRVHKGYCDKTNQLVAVKERQGRNMPELVGLGKFREEAEGLHYMHHPNIVRLVGYCKEGSERLLVYEYIPMGSLKDVLYGKCMKPKLIGWGKRLKIAYGLSKALVYLHDIMKCPHGNLKPSNVLIGENYKALLTDTGLAGMEPKLDHIHKGYNAPEVLSPRDKLTKSSDVYSFGIILLALLSGRKAYDFTRSENERFLVDWARPLIKKQSYEELIDPRLTRRNIRVPNQELLYVVNLAIECVWAYPRVDIMYAANILSFCRKSYH</sequence>
<feature type="region of interest" description="Disordered" evidence="4">
    <location>
        <begin position="21"/>
        <end position="40"/>
    </location>
</feature>
<feature type="domain" description="Protein kinase" evidence="5">
    <location>
        <begin position="71"/>
        <end position="321"/>
    </location>
</feature>
<evidence type="ECO:0000313" key="7">
    <source>
        <dbReference type="Proteomes" id="UP000036987"/>
    </source>
</evidence>
<evidence type="ECO:0000256" key="2">
    <source>
        <dbReference type="ARBA" id="ARBA00022527"/>
    </source>
</evidence>
<keyword evidence="6" id="KW-0808">Transferase</keyword>
<dbReference type="GO" id="GO:0005886">
    <property type="term" value="C:plasma membrane"/>
    <property type="evidence" value="ECO:0000318"/>
    <property type="project" value="GO_Central"/>
</dbReference>
<dbReference type="PROSITE" id="PS50011">
    <property type="entry name" value="PROTEIN_KINASE_DOM"/>
    <property type="match status" value="1"/>
</dbReference>
<accession>A0A0K9NIT4</accession>
<dbReference type="PANTHER" id="PTHR47985">
    <property type="entry name" value="OS07G0668900 PROTEIN"/>
    <property type="match status" value="1"/>
</dbReference>
<evidence type="ECO:0000256" key="3">
    <source>
        <dbReference type="ARBA" id="ARBA00023136"/>
    </source>
</evidence>
<evidence type="ECO:0000313" key="6">
    <source>
        <dbReference type="EMBL" id="KMZ56661.1"/>
    </source>
</evidence>
<dbReference type="Pfam" id="PF00069">
    <property type="entry name" value="Pkinase"/>
    <property type="match status" value="1"/>
</dbReference>
<dbReference type="Gene3D" id="1.10.510.10">
    <property type="entry name" value="Transferase(Phosphotransferase) domain 1"/>
    <property type="match status" value="1"/>
</dbReference>
<name>A0A0K9NIT4_ZOSMR</name>
<reference evidence="7" key="1">
    <citation type="journal article" date="2016" name="Nature">
        <title>The genome of the seagrass Zostera marina reveals angiosperm adaptation to the sea.</title>
        <authorList>
            <person name="Olsen J.L."/>
            <person name="Rouze P."/>
            <person name="Verhelst B."/>
            <person name="Lin Y.-C."/>
            <person name="Bayer T."/>
            <person name="Collen J."/>
            <person name="Dattolo E."/>
            <person name="De Paoli E."/>
            <person name="Dittami S."/>
            <person name="Maumus F."/>
            <person name="Michel G."/>
            <person name="Kersting A."/>
            <person name="Lauritano C."/>
            <person name="Lohaus R."/>
            <person name="Toepel M."/>
            <person name="Tonon T."/>
            <person name="Vanneste K."/>
            <person name="Amirebrahimi M."/>
            <person name="Brakel J."/>
            <person name="Bostroem C."/>
            <person name="Chovatia M."/>
            <person name="Grimwood J."/>
            <person name="Jenkins J.W."/>
            <person name="Jueterbock A."/>
            <person name="Mraz A."/>
            <person name="Stam W.T."/>
            <person name="Tice H."/>
            <person name="Bornberg-Bauer E."/>
            <person name="Green P.J."/>
            <person name="Pearson G.A."/>
            <person name="Procaccini G."/>
            <person name="Duarte C.M."/>
            <person name="Schmutz J."/>
            <person name="Reusch T.B.H."/>
            <person name="Van de Peer Y."/>
        </authorList>
    </citation>
    <scope>NUCLEOTIDE SEQUENCE [LARGE SCALE GENOMIC DNA]</scope>
    <source>
        <strain evidence="7">cv. Finnish</strain>
    </source>
</reference>
<dbReference type="InterPro" id="IPR011009">
    <property type="entry name" value="Kinase-like_dom_sf"/>
</dbReference>
<organism evidence="6 7">
    <name type="scientific">Zostera marina</name>
    <name type="common">Eelgrass</name>
    <dbReference type="NCBI Taxonomy" id="29655"/>
    <lineage>
        <taxon>Eukaryota</taxon>
        <taxon>Viridiplantae</taxon>
        <taxon>Streptophyta</taxon>
        <taxon>Embryophyta</taxon>
        <taxon>Tracheophyta</taxon>
        <taxon>Spermatophyta</taxon>
        <taxon>Magnoliopsida</taxon>
        <taxon>Liliopsida</taxon>
        <taxon>Zosteraceae</taxon>
        <taxon>Zostera</taxon>
    </lineage>
</organism>
<dbReference type="STRING" id="29655.A0A0K9NIT4"/>
<dbReference type="AlphaFoldDB" id="A0A0K9NIT4"/>
<dbReference type="GO" id="GO:0004674">
    <property type="term" value="F:protein serine/threonine kinase activity"/>
    <property type="evidence" value="ECO:0007669"/>
    <property type="project" value="UniProtKB-KW"/>
</dbReference>
<dbReference type="GO" id="GO:0005524">
    <property type="term" value="F:ATP binding"/>
    <property type="evidence" value="ECO:0007669"/>
    <property type="project" value="InterPro"/>
</dbReference>
<protein>
    <submittedName>
        <fullName evidence="6">Protein kinase</fullName>
    </submittedName>
</protein>
<dbReference type="OrthoDB" id="4062651at2759"/>
<keyword evidence="6" id="KW-0418">Kinase</keyword>
<keyword evidence="3" id="KW-0472">Membrane</keyword>
<dbReference type="SUPFAM" id="SSF56112">
    <property type="entry name" value="Protein kinase-like (PK-like)"/>
    <property type="match status" value="1"/>
</dbReference>
<evidence type="ECO:0000256" key="1">
    <source>
        <dbReference type="ARBA" id="ARBA00004370"/>
    </source>
</evidence>
<dbReference type="Gene3D" id="3.30.200.20">
    <property type="entry name" value="Phosphorylase Kinase, domain 1"/>
    <property type="match status" value="1"/>
</dbReference>
<comment type="subcellular location">
    <subcellularLocation>
        <location evidence="1">Membrane</location>
    </subcellularLocation>
</comment>
<comment type="caution">
    <text evidence="6">The sequence shown here is derived from an EMBL/GenBank/DDBJ whole genome shotgun (WGS) entry which is preliminary data.</text>
</comment>
<evidence type="ECO:0000259" key="5">
    <source>
        <dbReference type="PROSITE" id="PS50011"/>
    </source>
</evidence>
<gene>
    <name evidence="6" type="ORF">ZOSMA_92G00190</name>
</gene>
<evidence type="ECO:0000256" key="4">
    <source>
        <dbReference type="SAM" id="MobiDB-lite"/>
    </source>
</evidence>
<proteinExistence type="predicted"/>
<dbReference type="InterPro" id="IPR000719">
    <property type="entry name" value="Prot_kinase_dom"/>
</dbReference>
<dbReference type="PANTHER" id="PTHR47985:SF44">
    <property type="entry name" value="SERINE_THREONINE-PROTEIN KINASE PBS1"/>
    <property type="match status" value="1"/>
</dbReference>
<dbReference type="Proteomes" id="UP000036987">
    <property type="component" value="Unassembled WGS sequence"/>
</dbReference>
<dbReference type="EMBL" id="LFYR01002147">
    <property type="protein sequence ID" value="KMZ56661.1"/>
    <property type="molecule type" value="Genomic_DNA"/>
</dbReference>
<keyword evidence="7" id="KW-1185">Reference proteome</keyword>
<keyword evidence="2" id="KW-0723">Serine/threonine-protein kinase</keyword>